<evidence type="ECO:0000313" key="9">
    <source>
        <dbReference type="Proteomes" id="UP001231924"/>
    </source>
</evidence>
<dbReference type="InterPro" id="IPR023828">
    <property type="entry name" value="Peptidase_S8_Ser-AS"/>
</dbReference>
<feature type="domain" description="Peptidase S8/S53" evidence="7">
    <location>
        <begin position="76"/>
        <end position="304"/>
    </location>
</feature>
<keyword evidence="3 5" id="KW-0378">Hydrolase</keyword>
<evidence type="ECO:0000256" key="2">
    <source>
        <dbReference type="ARBA" id="ARBA00022670"/>
    </source>
</evidence>
<dbReference type="Proteomes" id="UP001231924">
    <property type="component" value="Unassembled WGS sequence"/>
</dbReference>
<evidence type="ECO:0000259" key="7">
    <source>
        <dbReference type="Pfam" id="PF00082"/>
    </source>
</evidence>
<dbReference type="PROSITE" id="PS51892">
    <property type="entry name" value="SUBTILASE"/>
    <property type="match status" value="1"/>
</dbReference>
<evidence type="ECO:0000256" key="1">
    <source>
        <dbReference type="ARBA" id="ARBA00011073"/>
    </source>
</evidence>
<comment type="caution">
    <text evidence="8">The sequence shown here is derived from an EMBL/GenBank/DDBJ whole genome shotgun (WGS) entry which is preliminary data.</text>
</comment>
<evidence type="ECO:0000256" key="5">
    <source>
        <dbReference type="PROSITE-ProRule" id="PRU01240"/>
    </source>
</evidence>
<evidence type="ECO:0000256" key="4">
    <source>
        <dbReference type="ARBA" id="ARBA00022825"/>
    </source>
</evidence>
<feature type="active site" description="Charge relay system" evidence="5">
    <location>
        <position position="285"/>
    </location>
</feature>
<keyword evidence="4 5" id="KW-0720">Serine protease</keyword>
<reference evidence="8 9" key="1">
    <citation type="submission" date="2023-06" db="EMBL/GenBank/DDBJ databases">
        <title>Actinomycetospora Odt1-22.</title>
        <authorList>
            <person name="Supong K."/>
        </authorList>
    </citation>
    <scope>NUCLEOTIDE SEQUENCE [LARGE SCALE GENOMIC DNA]</scope>
    <source>
        <strain evidence="8 9">Odt1-22</strain>
    </source>
</reference>
<evidence type="ECO:0000256" key="6">
    <source>
        <dbReference type="RuleBase" id="RU003355"/>
    </source>
</evidence>
<dbReference type="InterPro" id="IPR015500">
    <property type="entry name" value="Peptidase_S8_subtilisin-rel"/>
</dbReference>
<dbReference type="PRINTS" id="PR00723">
    <property type="entry name" value="SUBTILISIN"/>
</dbReference>
<dbReference type="Pfam" id="PF00082">
    <property type="entry name" value="Peptidase_S8"/>
    <property type="match status" value="1"/>
</dbReference>
<dbReference type="PROSITE" id="PS00136">
    <property type="entry name" value="SUBTILASE_ASP"/>
    <property type="match status" value="1"/>
</dbReference>
<comment type="similarity">
    <text evidence="1 5 6">Belongs to the peptidase S8 family.</text>
</comment>
<accession>A0ABT7MIA3</accession>
<sequence>MLAVEPERVLHALTDTLTESYTAGYAHGAADLAARLSAVGAASAPALPAATAVFQDNNQYTWGLQAVCVTRTKRTGQGITIAVLDTGFDLDHPDFAGRAPITKSFVTGQAVQDGNGHGTHCIGTSSGPSAPAGSRRYGVAPGVRILAGKVLNNAGSGNDQGILAGIEWAITQGATIISMSLGADVREVSQAYENVGRRALAAGSLIIAAAGNAANRPGDPAFVGIPANSPSIMAVASLDADLGISFYSSGSNPVAGGQIDIAGPGRNVYSSWPMPKRYNTISGTSMATPHVSGVAALWSEATGHTGRALWSDLTQHATRLPLPSSDVGAGLVQAPA</sequence>
<dbReference type="PANTHER" id="PTHR43806">
    <property type="entry name" value="PEPTIDASE S8"/>
    <property type="match status" value="1"/>
</dbReference>
<evidence type="ECO:0000313" key="8">
    <source>
        <dbReference type="EMBL" id="MDL5159043.1"/>
    </source>
</evidence>
<feature type="active site" description="Charge relay system" evidence="5">
    <location>
        <position position="117"/>
    </location>
</feature>
<feature type="active site" description="Charge relay system" evidence="5">
    <location>
        <position position="85"/>
    </location>
</feature>
<dbReference type="InterPro" id="IPR050131">
    <property type="entry name" value="Peptidase_S8_subtilisin-like"/>
</dbReference>
<dbReference type="SUPFAM" id="SSF52743">
    <property type="entry name" value="Subtilisin-like"/>
    <property type="match status" value="1"/>
</dbReference>
<dbReference type="RefSeq" id="WP_286055613.1">
    <property type="nucleotide sequence ID" value="NZ_JASVWF010000006.1"/>
</dbReference>
<organism evidence="8 9">
    <name type="scientific">Actinomycetospora termitidis</name>
    <dbReference type="NCBI Taxonomy" id="3053470"/>
    <lineage>
        <taxon>Bacteria</taxon>
        <taxon>Bacillati</taxon>
        <taxon>Actinomycetota</taxon>
        <taxon>Actinomycetes</taxon>
        <taxon>Pseudonocardiales</taxon>
        <taxon>Pseudonocardiaceae</taxon>
        <taxon>Actinomycetospora</taxon>
    </lineage>
</organism>
<keyword evidence="2 5" id="KW-0645">Protease</keyword>
<gene>
    <name evidence="8" type="ORF">QRT03_23955</name>
</gene>
<dbReference type="InterPro" id="IPR023827">
    <property type="entry name" value="Peptidase_S8_Asp-AS"/>
</dbReference>
<dbReference type="EMBL" id="JASVWF010000006">
    <property type="protein sequence ID" value="MDL5159043.1"/>
    <property type="molecule type" value="Genomic_DNA"/>
</dbReference>
<proteinExistence type="inferred from homology"/>
<keyword evidence="9" id="KW-1185">Reference proteome</keyword>
<dbReference type="PANTHER" id="PTHR43806:SF11">
    <property type="entry name" value="CEREVISIN-RELATED"/>
    <property type="match status" value="1"/>
</dbReference>
<dbReference type="InterPro" id="IPR000209">
    <property type="entry name" value="Peptidase_S8/S53_dom"/>
</dbReference>
<evidence type="ECO:0000256" key="3">
    <source>
        <dbReference type="ARBA" id="ARBA00022801"/>
    </source>
</evidence>
<dbReference type="Gene3D" id="3.40.50.200">
    <property type="entry name" value="Peptidase S8/S53 domain"/>
    <property type="match status" value="1"/>
</dbReference>
<protein>
    <submittedName>
        <fullName evidence="8">S8 family serine peptidase</fullName>
    </submittedName>
</protein>
<dbReference type="InterPro" id="IPR036852">
    <property type="entry name" value="Peptidase_S8/S53_dom_sf"/>
</dbReference>
<name>A0ABT7MIA3_9PSEU</name>
<dbReference type="PROSITE" id="PS00138">
    <property type="entry name" value="SUBTILASE_SER"/>
    <property type="match status" value="1"/>
</dbReference>